<evidence type="ECO:0000313" key="2">
    <source>
        <dbReference type="Proteomes" id="UP000505377"/>
    </source>
</evidence>
<dbReference type="PANTHER" id="PTHR38436:SF3">
    <property type="entry name" value="CARBOXYMETHYLENEBUTENOLIDASE-RELATED"/>
    <property type="match status" value="1"/>
</dbReference>
<accession>A0A6M6JCK5</accession>
<dbReference type="Proteomes" id="UP000505377">
    <property type="component" value="Chromosome"/>
</dbReference>
<gene>
    <name evidence="1" type="ORF">HOP40_07575</name>
</gene>
<dbReference type="SUPFAM" id="SSF54427">
    <property type="entry name" value="NTF2-like"/>
    <property type="match status" value="1"/>
</dbReference>
<dbReference type="Gene3D" id="3.10.450.50">
    <property type="match status" value="1"/>
</dbReference>
<dbReference type="InterPro" id="IPR009959">
    <property type="entry name" value="Cyclase_SnoaL-like"/>
</dbReference>
<dbReference type="EMBL" id="CP053564">
    <property type="protein sequence ID" value="QJY45678.1"/>
    <property type="molecule type" value="Genomic_DNA"/>
</dbReference>
<dbReference type="PANTHER" id="PTHR38436">
    <property type="entry name" value="POLYKETIDE CYCLASE SNOAL-LIKE DOMAIN"/>
    <property type="match status" value="1"/>
</dbReference>
<protein>
    <submittedName>
        <fullName evidence="1">SnoaL-like domain-containing protein</fullName>
    </submittedName>
</protein>
<organism evidence="1 2">
    <name type="scientific">Pseudonocardia broussonetiae</name>
    <dbReference type="NCBI Taxonomy" id="2736640"/>
    <lineage>
        <taxon>Bacteria</taxon>
        <taxon>Bacillati</taxon>
        <taxon>Actinomycetota</taxon>
        <taxon>Actinomycetes</taxon>
        <taxon>Pseudonocardiales</taxon>
        <taxon>Pseudonocardiaceae</taxon>
        <taxon>Pseudonocardia</taxon>
    </lineage>
</organism>
<evidence type="ECO:0000313" key="1">
    <source>
        <dbReference type="EMBL" id="QJY45678.1"/>
    </source>
</evidence>
<dbReference type="RefSeq" id="WP_172156028.1">
    <property type="nucleotide sequence ID" value="NZ_CP053564.1"/>
</dbReference>
<dbReference type="Pfam" id="PF07366">
    <property type="entry name" value="SnoaL"/>
    <property type="match status" value="1"/>
</dbReference>
<reference evidence="1 2" key="1">
    <citation type="submission" date="2020-05" db="EMBL/GenBank/DDBJ databases">
        <authorList>
            <person name="Mo P."/>
        </authorList>
    </citation>
    <scope>NUCLEOTIDE SEQUENCE [LARGE SCALE GENOMIC DNA]</scope>
    <source>
        <strain evidence="1 2">Gen01</strain>
    </source>
</reference>
<name>A0A6M6JCK5_9PSEU</name>
<dbReference type="AlphaFoldDB" id="A0A6M6JCK5"/>
<sequence>MTLQIQQYIWAVEKVRDAFQEAVYVARDVDAALALAATDCAVRHLPSGSGGTGHDELRRHLAEDVVPHLPDDLVFTRVSRTVDKWRVVDETTVGFTHDRELPWLLPGVAPTGRRAEVAAVSVLGVRASKVAFQRVLWDHVGLVARLGL</sequence>
<keyword evidence="2" id="KW-1185">Reference proteome</keyword>
<dbReference type="KEGG" id="pbro:HOP40_07575"/>
<proteinExistence type="predicted"/>
<dbReference type="GO" id="GO:0030638">
    <property type="term" value="P:polyketide metabolic process"/>
    <property type="evidence" value="ECO:0007669"/>
    <property type="project" value="InterPro"/>
</dbReference>
<dbReference type="InterPro" id="IPR032710">
    <property type="entry name" value="NTF2-like_dom_sf"/>
</dbReference>